<feature type="region of interest" description="Disordered" evidence="1">
    <location>
        <begin position="862"/>
        <end position="881"/>
    </location>
</feature>
<feature type="compositionally biased region" description="Polar residues" evidence="1">
    <location>
        <begin position="602"/>
        <end position="620"/>
    </location>
</feature>
<accession>A0A640KFN6</accession>
<feature type="compositionally biased region" description="Basic and acidic residues" evidence="1">
    <location>
        <begin position="149"/>
        <end position="158"/>
    </location>
</feature>
<dbReference type="VEuPathDB" id="TriTrypDB:LtaPh_2206100"/>
<feature type="compositionally biased region" description="Low complexity" evidence="1">
    <location>
        <begin position="866"/>
        <end position="881"/>
    </location>
</feature>
<feature type="compositionally biased region" description="Basic and acidic residues" evidence="1">
    <location>
        <begin position="449"/>
        <end position="461"/>
    </location>
</feature>
<feature type="compositionally biased region" description="Basic and acidic residues" evidence="1">
    <location>
        <begin position="372"/>
        <end position="390"/>
    </location>
</feature>
<dbReference type="AlphaFoldDB" id="A0A640KFN6"/>
<proteinExistence type="predicted"/>
<reference evidence="2" key="1">
    <citation type="submission" date="2019-11" db="EMBL/GenBank/DDBJ databases">
        <title>Leishmania tarentolae CDS.</title>
        <authorList>
            <person name="Goto Y."/>
            <person name="Yamagishi J."/>
        </authorList>
    </citation>
    <scope>NUCLEOTIDE SEQUENCE [LARGE SCALE GENOMIC DNA]</scope>
    <source>
        <strain evidence="2">Parrot Tar II</strain>
    </source>
</reference>
<feature type="region of interest" description="Disordered" evidence="1">
    <location>
        <begin position="134"/>
        <end position="172"/>
    </location>
</feature>
<protein>
    <submittedName>
        <fullName evidence="2">Uncharacterized protein</fullName>
    </submittedName>
</protein>
<feature type="region of interest" description="Disordered" evidence="1">
    <location>
        <begin position="514"/>
        <end position="579"/>
    </location>
</feature>
<feature type="region of interest" description="Disordered" evidence="1">
    <location>
        <begin position="365"/>
        <end position="401"/>
    </location>
</feature>
<feature type="region of interest" description="Disordered" evidence="1">
    <location>
        <begin position="656"/>
        <end position="689"/>
    </location>
</feature>
<gene>
    <name evidence="2" type="ORF">LtaPh_2206100</name>
</gene>
<evidence type="ECO:0000313" key="2">
    <source>
        <dbReference type="EMBL" id="GET88530.1"/>
    </source>
</evidence>
<feature type="compositionally biased region" description="Low complexity" evidence="1">
    <location>
        <begin position="200"/>
        <end position="210"/>
    </location>
</feature>
<feature type="compositionally biased region" description="Basic and acidic residues" evidence="1">
    <location>
        <begin position="1081"/>
        <end position="1111"/>
    </location>
</feature>
<dbReference type="EMBL" id="BLBS01000029">
    <property type="protein sequence ID" value="GET88530.1"/>
    <property type="molecule type" value="Genomic_DNA"/>
</dbReference>
<dbReference type="OrthoDB" id="267015at2759"/>
<name>A0A640KFN6_LEITA</name>
<feature type="region of interest" description="Disordered" evidence="1">
    <location>
        <begin position="1081"/>
        <end position="1131"/>
    </location>
</feature>
<sequence length="1131" mass="119573">MQPFQQQQYRCGRDFVLPGIPVLLSPEWSDEDEDANTMQAPPSVEAETPAPVACMANNSPALSPRVRESPKVHFTSPAFVQQAVPRPPGINQLRGDEAMQNKFGRFFRVNGKASSGFTAGYSGTSCHDTAARKQHTSFKDQPLECWPADSRERDDGDSPPHQIIGSFVSGRGRGDLPSEVGSLFVSSTHHFLCYRDDESSSTSSVSSSSSDTHRTRMSGGFPSSSSYYRQKRASMGPFSHRSTQVRGPTGGGGSAQQSLAQSYGIDAGPSVFVRAPQQNPSMMATTATGYSVLTMAASAAPSMFHTFHEDDVSCNMTDFRHDSTAEFHLNDVAVPSMRFNGAPVRGSNGGAPGALFYSRGGKTNATHASAADTHDKSSNHTIRRVSDDGGLKPGSLSNEHEDSFYTTVDNALYETHIHRLASHSPNAVVRVSTDAFCMPPINASQAISDTREPQHEHEGAPHRGNNTNEGMQGEPTVSVSWTMSASEKASKRPSGIHAAPTEYPLLPNIEMSSAEASVTTGKGTPASHRSVGDVKHQGDAQDGGDDSRIKECETGFLESANPKPDIALGRDVRESARDDEGSIYPSMACIKATQFSSVSFSLRTPQSSGKPNSKQLNFRSRITPRGHGATTTPVVGATVSNQVSAVHECRGTGWTASSLEAPRSGDLGATDSSANRPSDAYGGGGKPGPNAALMDWDDYGLLAWFIKSSLRTYLEPVTPFSMSSGVRDGGRSAAEELVKVTDSVTPHTISKRAMLAISRAAPPATTPTQGSSNNAISHLGESPHTAVTLAEKTAPLDPLHHDSSPSSGTTLAMPQDQQMLRTPPHLVATTAAVETESGLPRSPPTASLPPPTTCRKLSVTTGEVGGSTPAATAAPSSVSGVPHATTAGMNLRSAPSNALNHVDEYFLSGFHTDLTVSGPQGDEGKAIDKVQVPPLQNISSPAGAEGSIKGADQRCLISISAGRRQSHPAISSFHSAGLHRRSGGRSCLHIMMPSSSVSSSAPVSTNSTMSTALAWRRMEGAQGRAHATLKDDDEVLTACTDMTDPNGEGIGGFSTLDACAVLLAENHTPSLSLRQVTSRRSASEDLRETGYAESSCRRSELTSSARMEEVQVPRSKPKPSQCSCQASPLQR</sequence>
<evidence type="ECO:0000313" key="3">
    <source>
        <dbReference type="Proteomes" id="UP000419144"/>
    </source>
</evidence>
<feature type="region of interest" description="Disordered" evidence="1">
    <location>
        <begin position="198"/>
        <end position="258"/>
    </location>
</feature>
<feature type="compositionally biased region" description="Polar residues" evidence="1">
    <location>
        <begin position="1118"/>
        <end position="1131"/>
    </location>
</feature>
<comment type="caution">
    <text evidence="2">The sequence shown here is derived from an EMBL/GenBank/DDBJ whole genome shotgun (WGS) entry which is preliminary data.</text>
</comment>
<feature type="compositionally biased region" description="Basic and acidic residues" evidence="1">
    <location>
        <begin position="530"/>
        <end position="553"/>
    </location>
</feature>
<evidence type="ECO:0000256" key="1">
    <source>
        <dbReference type="SAM" id="MobiDB-lite"/>
    </source>
</evidence>
<organism evidence="2 3">
    <name type="scientific">Leishmania tarentolae</name>
    <name type="common">Sauroleishmania tarentolae</name>
    <dbReference type="NCBI Taxonomy" id="5689"/>
    <lineage>
        <taxon>Eukaryota</taxon>
        <taxon>Discoba</taxon>
        <taxon>Euglenozoa</taxon>
        <taxon>Kinetoplastea</taxon>
        <taxon>Metakinetoplastina</taxon>
        <taxon>Trypanosomatida</taxon>
        <taxon>Trypanosomatidae</taxon>
        <taxon>Leishmaniinae</taxon>
        <taxon>Leishmania</taxon>
        <taxon>lizard Leishmania</taxon>
    </lineage>
</organism>
<feature type="compositionally biased region" description="Basic and acidic residues" evidence="1">
    <location>
        <begin position="568"/>
        <end position="579"/>
    </location>
</feature>
<feature type="compositionally biased region" description="Polar residues" evidence="1">
    <location>
        <begin position="464"/>
        <end position="475"/>
    </location>
</feature>
<dbReference type="Proteomes" id="UP000419144">
    <property type="component" value="Unassembled WGS sequence"/>
</dbReference>
<keyword evidence="3" id="KW-1185">Reference proteome</keyword>
<feature type="region of interest" description="Disordered" evidence="1">
    <location>
        <begin position="447"/>
        <end position="475"/>
    </location>
</feature>
<feature type="region of interest" description="Disordered" evidence="1">
    <location>
        <begin position="602"/>
        <end position="633"/>
    </location>
</feature>